<feature type="domain" description="Response regulatory" evidence="2">
    <location>
        <begin position="3"/>
        <end position="114"/>
    </location>
</feature>
<reference evidence="4 5" key="1">
    <citation type="submission" date="2016-11" db="EMBL/GenBank/DDBJ databases">
        <authorList>
            <person name="Jaros S."/>
            <person name="Januszkiewicz K."/>
            <person name="Wedrychowicz H."/>
        </authorList>
    </citation>
    <scope>NUCLEOTIDE SEQUENCE [LARGE SCALE GENOMIC DNA]</scope>
    <source>
        <strain evidence="4 5">DSM 27063</strain>
    </source>
</reference>
<sequence length="231" mass="26998">MISCIVIEDQMPARKILQRYIGDVNELDLKGSFSNALDAMEYLRNHQIDLIFLDIHLPKLSGIDFLTILNKKPFVIITTAFPDYALQGYELEVVDYLLKPFSFERFLKAVVKVERLTKNTSTSAESKIPESILIKEGYDFIKLKFDDITYIQADGDYSHIFCKNKKHHVSYSLKYWKDKLPVNQFIQIHRSYIVNLQLVEKTSSNYIEINQAKIPLGRVYKKKFKEAFSNR</sequence>
<organism evidence="4 5">
    <name type="scientific">Tangfeifania diversioriginum</name>
    <dbReference type="NCBI Taxonomy" id="1168035"/>
    <lineage>
        <taxon>Bacteria</taxon>
        <taxon>Pseudomonadati</taxon>
        <taxon>Bacteroidota</taxon>
        <taxon>Bacteroidia</taxon>
        <taxon>Marinilabiliales</taxon>
        <taxon>Prolixibacteraceae</taxon>
        <taxon>Tangfeifania</taxon>
    </lineage>
</organism>
<feature type="modified residue" description="4-aspartylphosphate" evidence="1">
    <location>
        <position position="54"/>
    </location>
</feature>
<keyword evidence="1" id="KW-0597">Phosphoprotein</keyword>
<dbReference type="Pfam" id="PF04397">
    <property type="entry name" value="LytTR"/>
    <property type="match status" value="1"/>
</dbReference>
<dbReference type="GO" id="GO:0000156">
    <property type="term" value="F:phosphorelay response regulator activity"/>
    <property type="evidence" value="ECO:0007669"/>
    <property type="project" value="InterPro"/>
</dbReference>
<dbReference type="InterPro" id="IPR046947">
    <property type="entry name" value="LytR-like"/>
</dbReference>
<dbReference type="OrthoDB" id="2168082at2"/>
<keyword evidence="5" id="KW-1185">Reference proteome</keyword>
<dbReference type="InterPro" id="IPR001789">
    <property type="entry name" value="Sig_transdc_resp-reg_receiver"/>
</dbReference>
<evidence type="ECO:0000313" key="4">
    <source>
        <dbReference type="EMBL" id="SHI82027.1"/>
    </source>
</evidence>
<dbReference type="PROSITE" id="PS50930">
    <property type="entry name" value="HTH_LYTTR"/>
    <property type="match status" value="1"/>
</dbReference>
<dbReference type="PANTHER" id="PTHR37299:SF1">
    <property type="entry name" value="STAGE 0 SPORULATION PROTEIN A HOMOLOG"/>
    <property type="match status" value="1"/>
</dbReference>
<dbReference type="SMART" id="SM00448">
    <property type="entry name" value="REC"/>
    <property type="match status" value="1"/>
</dbReference>
<dbReference type="SMART" id="SM00850">
    <property type="entry name" value="LytTR"/>
    <property type="match status" value="1"/>
</dbReference>
<dbReference type="Proteomes" id="UP000184050">
    <property type="component" value="Unassembled WGS sequence"/>
</dbReference>
<dbReference type="InterPro" id="IPR011006">
    <property type="entry name" value="CheY-like_superfamily"/>
</dbReference>
<dbReference type="Gene3D" id="2.40.50.1020">
    <property type="entry name" value="LytTr DNA-binding domain"/>
    <property type="match status" value="1"/>
</dbReference>
<gene>
    <name evidence="4" type="ORF">SAMN05444280_106112</name>
</gene>
<dbReference type="Gene3D" id="3.40.50.2300">
    <property type="match status" value="1"/>
</dbReference>
<dbReference type="EMBL" id="FQZE01000006">
    <property type="protein sequence ID" value="SHI82027.1"/>
    <property type="molecule type" value="Genomic_DNA"/>
</dbReference>
<dbReference type="RefSeq" id="WP_073166977.1">
    <property type="nucleotide sequence ID" value="NZ_FQZE01000006.1"/>
</dbReference>
<evidence type="ECO:0000259" key="2">
    <source>
        <dbReference type="PROSITE" id="PS50110"/>
    </source>
</evidence>
<dbReference type="PANTHER" id="PTHR37299">
    <property type="entry name" value="TRANSCRIPTIONAL REGULATOR-RELATED"/>
    <property type="match status" value="1"/>
</dbReference>
<dbReference type="Pfam" id="PF00072">
    <property type="entry name" value="Response_reg"/>
    <property type="match status" value="1"/>
</dbReference>
<feature type="domain" description="HTH LytTR-type" evidence="3">
    <location>
        <begin position="132"/>
        <end position="230"/>
    </location>
</feature>
<evidence type="ECO:0000259" key="3">
    <source>
        <dbReference type="PROSITE" id="PS50930"/>
    </source>
</evidence>
<accession>A0A1M6E947</accession>
<evidence type="ECO:0000256" key="1">
    <source>
        <dbReference type="PROSITE-ProRule" id="PRU00169"/>
    </source>
</evidence>
<dbReference type="GO" id="GO:0003677">
    <property type="term" value="F:DNA binding"/>
    <property type="evidence" value="ECO:0007669"/>
    <property type="project" value="InterPro"/>
</dbReference>
<dbReference type="STRING" id="1168035.SAMN05444280_106112"/>
<protein>
    <submittedName>
        <fullName evidence="4">Two component transcriptional regulator, LytTR family</fullName>
    </submittedName>
</protein>
<dbReference type="AlphaFoldDB" id="A0A1M6E947"/>
<name>A0A1M6E947_9BACT</name>
<evidence type="ECO:0000313" key="5">
    <source>
        <dbReference type="Proteomes" id="UP000184050"/>
    </source>
</evidence>
<dbReference type="PROSITE" id="PS50110">
    <property type="entry name" value="RESPONSE_REGULATORY"/>
    <property type="match status" value="1"/>
</dbReference>
<dbReference type="SUPFAM" id="SSF52172">
    <property type="entry name" value="CheY-like"/>
    <property type="match status" value="1"/>
</dbReference>
<dbReference type="InterPro" id="IPR007492">
    <property type="entry name" value="LytTR_DNA-bd_dom"/>
</dbReference>
<proteinExistence type="predicted"/>